<dbReference type="AlphaFoldDB" id="A0A699X1C3"/>
<dbReference type="EMBL" id="BKCJ011795838">
    <property type="protein sequence ID" value="GFD53555.1"/>
    <property type="molecule type" value="Genomic_DNA"/>
</dbReference>
<evidence type="ECO:0000313" key="1">
    <source>
        <dbReference type="EMBL" id="GFD53555.1"/>
    </source>
</evidence>
<name>A0A699X1C3_TANCI</name>
<organism evidence="1">
    <name type="scientific">Tanacetum cinerariifolium</name>
    <name type="common">Dalmatian daisy</name>
    <name type="synonym">Chrysanthemum cinerariifolium</name>
    <dbReference type="NCBI Taxonomy" id="118510"/>
    <lineage>
        <taxon>Eukaryota</taxon>
        <taxon>Viridiplantae</taxon>
        <taxon>Streptophyta</taxon>
        <taxon>Embryophyta</taxon>
        <taxon>Tracheophyta</taxon>
        <taxon>Spermatophyta</taxon>
        <taxon>Magnoliopsida</taxon>
        <taxon>eudicotyledons</taxon>
        <taxon>Gunneridae</taxon>
        <taxon>Pentapetalae</taxon>
        <taxon>asterids</taxon>
        <taxon>campanulids</taxon>
        <taxon>Asterales</taxon>
        <taxon>Asteraceae</taxon>
        <taxon>Asteroideae</taxon>
        <taxon>Anthemideae</taxon>
        <taxon>Anthemidinae</taxon>
        <taxon>Tanacetum</taxon>
    </lineage>
</organism>
<accession>A0A699X1C3</accession>
<reference evidence="1" key="1">
    <citation type="journal article" date="2019" name="Sci. Rep.">
        <title>Draft genome of Tanacetum cinerariifolium, the natural source of mosquito coil.</title>
        <authorList>
            <person name="Yamashiro T."/>
            <person name="Shiraishi A."/>
            <person name="Satake H."/>
            <person name="Nakayama K."/>
        </authorList>
    </citation>
    <scope>NUCLEOTIDE SEQUENCE</scope>
</reference>
<feature type="non-terminal residue" evidence="1">
    <location>
        <position position="1"/>
    </location>
</feature>
<comment type="caution">
    <text evidence="1">The sequence shown here is derived from an EMBL/GenBank/DDBJ whole genome shotgun (WGS) entry which is preliminary data.</text>
</comment>
<evidence type="ECO:0008006" key="2">
    <source>
        <dbReference type="Google" id="ProtNLM"/>
    </source>
</evidence>
<proteinExistence type="predicted"/>
<gene>
    <name evidence="1" type="ORF">Tci_925524</name>
</gene>
<protein>
    <recommendedName>
        <fullName evidence="2">Reverse transcriptase domain-containing protein</fullName>
    </recommendedName>
</protein>
<sequence>YDAYDDDIFKVESNTEYAYNDPFDSKGEKIKESKLLIDELDLPRSSDFLPSPNYDSFLFEDFSKVDALPSTDNEDKVFNPGILIQENLLKSLLVLLQIRM</sequence>